<dbReference type="Gene3D" id="3.30.70.640">
    <property type="entry name" value="Molybdopterin cofactor biosynthesis C (MoaC) domain"/>
    <property type="match status" value="1"/>
</dbReference>
<evidence type="ECO:0000313" key="9">
    <source>
        <dbReference type="EMBL" id="QEA12738.1"/>
    </source>
</evidence>
<organism evidence="9 10">
    <name type="scientific">Comamonas flocculans</name>
    <dbReference type="NCBI Taxonomy" id="2597701"/>
    <lineage>
        <taxon>Bacteria</taxon>
        <taxon>Pseudomonadati</taxon>
        <taxon>Pseudomonadota</taxon>
        <taxon>Betaproteobacteria</taxon>
        <taxon>Burkholderiales</taxon>
        <taxon>Comamonadaceae</taxon>
        <taxon>Comamonas</taxon>
    </lineage>
</organism>
<comment type="similarity">
    <text evidence="7">Belongs to the MoaC family.</text>
</comment>
<feature type="binding site" evidence="7">
    <location>
        <begin position="115"/>
        <end position="116"/>
    </location>
    <ligand>
        <name>substrate</name>
    </ligand>
</feature>
<dbReference type="NCBIfam" id="NF006870">
    <property type="entry name" value="PRK09364.1"/>
    <property type="match status" value="1"/>
</dbReference>
<dbReference type="InterPro" id="IPR047594">
    <property type="entry name" value="MoaC_bact/euk"/>
</dbReference>
<name>A0A5B8RVD8_9BURK</name>
<dbReference type="RefSeq" id="WP_146912332.1">
    <property type="nucleotide sequence ID" value="NZ_CP042344.1"/>
</dbReference>
<accession>A0A5B8RVD8</accession>
<dbReference type="NCBIfam" id="TIGR00581">
    <property type="entry name" value="moaC"/>
    <property type="match status" value="1"/>
</dbReference>
<dbReference type="GO" id="GO:0061799">
    <property type="term" value="F:cyclic pyranopterin monophosphate synthase activity"/>
    <property type="evidence" value="ECO:0007669"/>
    <property type="project" value="UniProtKB-UniRule"/>
</dbReference>
<comment type="catalytic activity">
    <reaction evidence="1 7">
        <text>(8S)-3',8-cyclo-7,8-dihydroguanosine 5'-triphosphate = cyclic pyranopterin phosphate + diphosphate</text>
        <dbReference type="Rhea" id="RHEA:49580"/>
        <dbReference type="ChEBI" id="CHEBI:33019"/>
        <dbReference type="ChEBI" id="CHEBI:59648"/>
        <dbReference type="ChEBI" id="CHEBI:131766"/>
        <dbReference type="EC" id="4.6.1.17"/>
    </reaction>
</comment>
<dbReference type="AlphaFoldDB" id="A0A5B8RVD8"/>
<feature type="domain" description="Molybdopterin cofactor biosynthesis C (MoaC)" evidence="8">
    <location>
        <begin position="17"/>
        <end position="152"/>
    </location>
</feature>
<gene>
    <name evidence="7 9" type="primary">moaC</name>
    <name evidence="9" type="ORF">FOZ74_06700</name>
</gene>
<dbReference type="CDD" id="cd01420">
    <property type="entry name" value="MoaC_PE"/>
    <property type="match status" value="1"/>
</dbReference>
<dbReference type="PANTHER" id="PTHR22960:SF29">
    <property type="entry name" value="CYCLIC PYRANOPTERIN MONOPHOSPHATE SYNTHASE"/>
    <property type="match status" value="1"/>
</dbReference>
<comment type="subunit">
    <text evidence="7">Homohexamer; trimer of dimers.</text>
</comment>
<dbReference type="SUPFAM" id="SSF55040">
    <property type="entry name" value="Molybdenum cofactor biosynthesis protein C, MoaC"/>
    <property type="match status" value="1"/>
</dbReference>
<feature type="binding site" evidence="7">
    <location>
        <begin position="77"/>
        <end position="79"/>
    </location>
    <ligand>
        <name>substrate</name>
    </ligand>
</feature>
<dbReference type="HAMAP" id="MF_01224_B">
    <property type="entry name" value="MoaC_B"/>
    <property type="match status" value="1"/>
</dbReference>
<dbReference type="Proteomes" id="UP000321199">
    <property type="component" value="Chromosome"/>
</dbReference>
<evidence type="ECO:0000313" key="10">
    <source>
        <dbReference type="Proteomes" id="UP000321199"/>
    </source>
</evidence>
<comment type="pathway">
    <text evidence="2 7">Cofactor biosynthesis; molybdopterin biosynthesis.</text>
</comment>
<reference evidence="9 10" key="1">
    <citation type="submission" date="2019-07" db="EMBL/GenBank/DDBJ databases">
        <title>Complete genome sequence of Comamonas sp. NLF 7-7 isolated from livestock.</title>
        <authorList>
            <person name="Kim D.H."/>
            <person name="Kim J.G."/>
        </authorList>
    </citation>
    <scope>NUCLEOTIDE SEQUENCE [LARGE SCALE GENOMIC DNA]</scope>
    <source>
        <strain evidence="9 10">NLF 7-7</strain>
    </source>
</reference>
<evidence type="ECO:0000256" key="7">
    <source>
        <dbReference type="HAMAP-Rule" id="MF_01224"/>
    </source>
</evidence>
<keyword evidence="4 7" id="KW-0501">Molybdenum cofactor biosynthesis</keyword>
<dbReference type="InterPro" id="IPR002820">
    <property type="entry name" value="Mopterin_CF_biosynth-C_dom"/>
</dbReference>
<evidence type="ECO:0000256" key="6">
    <source>
        <dbReference type="ARBA" id="ARBA00055087"/>
    </source>
</evidence>
<evidence type="ECO:0000256" key="1">
    <source>
        <dbReference type="ARBA" id="ARBA00001637"/>
    </source>
</evidence>
<sequence length="164" mass="17144">MTDSPLTHFDAQGQAHMVDVGAKGATHRVALATGRITMQPATLQQIGAGNAKKGDVLAVARVAGIMASKKTSELIPLCHPIALTRVALDFELLHGESAVQCSARAETVGPTGVEMEALTAVQVALLTIYDMCKAMDRGMVIEGVCLLEKHGGKSGSFLRRPPAA</sequence>
<dbReference type="Pfam" id="PF01967">
    <property type="entry name" value="MoaC"/>
    <property type="match status" value="1"/>
</dbReference>
<dbReference type="PANTHER" id="PTHR22960">
    <property type="entry name" value="MOLYBDOPTERIN COFACTOR SYNTHESIS PROTEIN A"/>
    <property type="match status" value="1"/>
</dbReference>
<dbReference type="InterPro" id="IPR036522">
    <property type="entry name" value="MoaC_sf"/>
</dbReference>
<keyword evidence="5 7" id="KW-0456">Lyase</keyword>
<comment type="function">
    <text evidence="6 7">Catalyzes the conversion of (8S)-3',8-cyclo-7,8-dihydroguanosine 5'-triphosphate to cyclic pyranopterin monophosphate (cPMP).</text>
</comment>
<dbReference type="InterPro" id="IPR023045">
    <property type="entry name" value="MoaC"/>
</dbReference>
<keyword evidence="10" id="KW-1185">Reference proteome</keyword>
<dbReference type="UniPathway" id="UPA00344"/>
<dbReference type="OrthoDB" id="9794429at2"/>
<evidence type="ECO:0000256" key="2">
    <source>
        <dbReference type="ARBA" id="ARBA00005046"/>
    </source>
</evidence>
<dbReference type="KEGG" id="cof:FOZ74_06700"/>
<dbReference type="EMBL" id="CP042344">
    <property type="protein sequence ID" value="QEA12738.1"/>
    <property type="molecule type" value="Genomic_DNA"/>
</dbReference>
<protein>
    <recommendedName>
        <fullName evidence="3 7">Cyclic pyranopterin monophosphate synthase</fullName>
        <ecNumber evidence="3 7">4.6.1.17</ecNumber>
    </recommendedName>
    <alternativeName>
        <fullName evidence="7">Molybdenum cofactor biosynthesis protein C</fullName>
    </alternativeName>
</protein>
<feature type="active site" evidence="7">
    <location>
        <position position="130"/>
    </location>
</feature>
<evidence type="ECO:0000259" key="8">
    <source>
        <dbReference type="Pfam" id="PF01967"/>
    </source>
</evidence>
<dbReference type="GO" id="GO:0006777">
    <property type="term" value="P:Mo-molybdopterin cofactor biosynthetic process"/>
    <property type="evidence" value="ECO:0007669"/>
    <property type="project" value="UniProtKB-UniRule"/>
</dbReference>
<evidence type="ECO:0000256" key="4">
    <source>
        <dbReference type="ARBA" id="ARBA00023150"/>
    </source>
</evidence>
<evidence type="ECO:0000256" key="5">
    <source>
        <dbReference type="ARBA" id="ARBA00023239"/>
    </source>
</evidence>
<evidence type="ECO:0000256" key="3">
    <source>
        <dbReference type="ARBA" id="ARBA00012575"/>
    </source>
</evidence>
<proteinExistence type="inferred from homology"/>
<dbReference type="InterPro" id="IPR050105">
    <property type="entry name" value="MoCo_biosynth_MoaA/MoaC"/>
</dbReference>
<dbReference type="EC" id="4.6.1.17" evidence="3 7"/>